<dbReference type="Pfam" id="PF14742">
    <property type="entry name" value="GDE_N_bis"/>
    <property type="match status" value="1"/>
</dbReference>
<dbReference type="STRING" id="1912961.BU204_17215"/>
<dbReference type="Gene3D" id="1.50.10.10">
    <property type="match status" value="1"/>
</dbReference>
<reference evidence="3 4" key="1">
    <citation type="submission" date="2016-12" db="EMBL/GenBank/DDBJ databases">
        <title>The draft genome sequence of Actinophytocola sp. 11-183.</title>
        <authorList>
            <person name="Wang W."/>
            <person name="Yuan L."/>
        </authorList>
    </citation>
    <scope>NUCLEOTIDE SEQUENCE [LARGE SCALE GENOMIC DNA]</scope>
    <source>
        <strain evidence="3 4">11-183</strain>
    </source>
</reference>
<evidence type="ECO:0000259" key="2">
    <source>
        <dbReference type="Pfam" id="PF22422"/>
    </source>
</evidence>
<feature type="domain" description="Mannosylglycerate hydrolase MGH1-like glycoside hydrolase" evidence="2">
    <location>
        <begin position="368"/>
        <end position="568"/>
    </location>
</feature>
<dbReference type="Proteomes" id="UP000185596">
    <property type="component" value="Unassembled WGS sequence"/>
</dbReference>
<dbReference type="Pfam" id="PF22422">
    <property type="entry name" value="MGH1-like_GH"/>
    <property type="match status" value="1"/>
</dbReference>
<feature type="domain" description="Putative glycogen debranching enzyme N-terminal" evidence="1">
    <location>
        <begin position="25"/>
        <end position="196"/>
    </location>
</feature>
<dbReference type="RefSeq" id="WP_075126706.1">
    <property type="nucleotide sequence ID" value="NZ_MSIE01000030.1"/>
</dbReference>
<protein>
    <submittedName>
        <fullName evidence="3">Amylo-alpha-1,6-glucosidase</fullName>
    </submittedName>
</protein>
<evidence type="ECO:0000259" key="1">
    <source>
        <dbReference type="Pfam" id="PF14742"/>
    </source>
</evidence>
<comment type="caution">
    <text evidence="3">The sequence shown here is derived from an EMBL/GenBank/DDBJ whole genome shotgun (WGS) entry which is preliminary data.</text>
</comment>
<dbReference type="InterPro" id="IPR012341">
    <property type="entry name" value="6hp_glycosidase-like_sf"/>
</dbReference>
<organism evidence="3 4">
    <name type="scientific">Actinophytocola xanthii</name>
    <dbReference type="NCBI Taxonomy" id="1912961"/>
    <lineage>
        <taxon>Bacteria</taxon>
        <taxon>Bacillati</taxon>
        <taxon>Actinomycetota</taxon>
        <taxon>Actinomycetes</taxon>
        <taxon>Pseudonocardiales</taxon>
        <taxon>Pseudonocardiaceae</taxon>
    </lineage>
</organism>
<accession>A0A1Q8CPN4</accession>
<dbReference type="InterPro" id="IPR008928">
    <property type="entry name" value="6-hairpin_glycosidase_sf"/>
</dbReference>
<dbReference type="InterPro" id="IPR032856">
    <property type="entry name" value="GDE_N_bis"/>
</dbReference>
<dbReference type="AlphaFoldDB" id="A0A1Q8CPN4"/>
<evidence type="ECO:0000313" key="3">
    <source>
        <dbReference type="EMBL" id="OLF16324.1"/>
    </source>
</evidence>
<dbReference type="SUPFAM" id="SSF48208">
    <property type="entry name" value="Six-hairpin glycosidases"/>
    <property type="match status" value="1"/>
</dbReference>
<dbReference type="OrthoDB" id="9759959at2"/>
<gene>
    <name evidence="3" type="ORF">BU204_17215</name>
</gene>
<keyword evidence="4" id="KW-1185">Reference proteome</keyword>
<dbReference type="GO" id="GO:0005975">
    <property type="term" value="P:carbohydrate metabolic process"/>
    <property type="evidence" value="ECO:0007669"/>
    <property type="project" value="InterPro"/>
</dbReference>
<sequence>MTDPHPPDPFNAGEPAPTGTAGVTLVAGGTFCLSDATGDIAPGAAHGLFVRDTRVLSRWELRLDGHPAQALTVLAREAFGARFVLRAGSTLLLVRDRVVDDGLRETVTVHNLGREPAEVRLELTVAADLADLFAVKEGRARPGGAEPRVVGGELLLGDPDGARGVAVGATAGPAVLPGTLSWRVVVPARSRWSTEVTARPLDAPARRGPAGGARAWRAACTEVTAGDPALTGVLRRSVSDLGALLMHDPAHGRPFVAAGAPWFMTLFGRDSLLTAWMALPLDVGLALGTLRVLAEAQGRAVAPASEEEPGRIMHELRRGPDSAAVLGGSRYYGTADATPLFVMLLAECWRWGADEEAVRALLPAADAALAWTARHGDGFVAYRRVTDRGLVNQGWKDSADGVNDAGGRSAIPPIALCEVQGYVYAALLGRAELAEWFDDPAGAARLRERAERLRQRFAESFWLPERGWFAIALDGDRRPVDALTSNAAHCLWTGIATDEHAAVLVERLGEPDMDTGYGLRTLAASMGAYNPMSYHNGSVWPHDTAIAVAGLLRYAHLPGAVELAQRLAGGVLDAAAAFGGRLPELYCGFAREEFSPPVPYPTSCSPQAWAAAAPLLLVRALLGLDPHVPRRTLSTTPRLPPSWGGITLSGLGLGPVTVDLTATADTATVTGLPPDWF</sequence>
<evidence type="ECO:0000313" key="4">
    <source>
        <dbReference type="Proteomes" id="UP000185596"/>
    </source>
</evidence>
<name>A0A1Q8CPN4_9PSEU</name>
<proteinExistence type="predicted"/>
<dbReference type="InterPro" id="IPR054491">
    <property type="entry name" value="MGH1-like_GH"/>
</dbReference>
<dbReference type="EMBL" id="MSIE01000030">
    <property type="protein sequence ID" value="OLF16324.1"/>
    <property type="molecule type" value="Genomic_DNA"/>
</dbReference>